<dbReference type="STRING" id="76728.AQ490_24270"/>
<evidence type="ECO:0000256" key="1">
    <source>
        <dbReference type="SAM" id="MobiDB-lite"/>
    </source>
</evidence>
<feature type="transmembrane region" description="Helical" evidence="2">
    <location>
        <begin position="472"/>
        <end position="494"/>
    </location>
</feature>
<feature type="compositionally biased region" description="Low complexity" evidence="1">
    <location>
        <begin position="403"/>
        <end position="412"/>
    </location>
</feature>
<evidence type="ECO:0000256" key="3">
    <source>
        <dbReference type="SAM" id="SignalP"/>
    </source>
</evidence>
<keyword evidence="2" id="KW-1133">Transmembrane helix</keyword>
<dbReference type="OrthoDB" id="4842970at2"/>
<dbReference type="InterPro" id="IPR008930">
    <property type="entry name" value="Terpenoid_cyclase/PrenylTrfase"/>
</dbReference>
<dbReference type="PANTHER" id="PTHR10559:SF18">
    <property type="entry name" value="TRANSCOBALAMIN II"/>
    <property type="match status" value="1"/>
</dbReference>
<dbReference type="PANTHER" id="PTHR10559">
    <property type="entry name" value="TRANSCOBALAMIN-1/GASTRIC INTRINSIC FACTOR"/>
    <property type="match status" value="1"/>
</dbReference>
<sequence length="500" mass="49162">MPLLTRRRTAAAVIPSAALVTALLLPAPTHAEQAPPPLKSPANAGATWIASKLTDGTHASGDHGLTADVVLALASTGTGGATADKATDWLAANAEAYITRGTPGAVFAGGAAKLAMVAAVEHRDPRNFGGQDLVGTLLGRLQDNGRFTDDLPGDGSNQFTQSLAVLALQRTGDLPAKAVDFLAGTRCADGGYPLYFKTDPTKCKSHTDSTGLAVQALLAAGRTADAKPGLDWLEQQQLPDGSFRDNGFGTPPGNSNSTALDVQALAAGGRTEAAAKGLTWLKGVQVDCSGAAADRGAVGYSEPKADGVALRATAQAVPALAGKSLGEIDGKGAAKDLEPVDCTPGTPGGDPGGNSDGNANGDPGGNPGGGDPQGTSSGNGDPQGTSNGTDSNGTDSNGTESNGTTDGTDTQGADGGTTDGSTGGTDPTPDPSPSASTGGTTSTTGTTGDDYTSTSGGTTDGGKLAATGSSTLPLAGGAAALLFAGVTAVTLTRLRRQRRA</sequence>
<organism evidence="4 5">
    <name type="scientific">Wenjunlia vitaminophila</name>
    <name type="common">Streptomyces vitaminophilus</name>
    <dbReference type="NCBI Taxonomy" id="76728"/>
    <lineage>
        <taxon>Bacteria</taxon>
        <taxon>Bacillati</taxon>
        <taxon>Actinomycetota</taxon>
        <taxon>Actinomycetes</taxon>
        <taxon>Kitasatosporales</taxon>
        <taxon>Streptomycetaceae</taxon>
        <taxon>Wenjunlia</taxon>
    </lineage>
</organism>
<dbReference type="Gene3D" id="1.50.10.20">
    <property type="match status" value="1"/>
</dbReference>
<keyword evidence="5" id="KW-1185">Reference proteome</keyword>
<proteinExistence type="predicted"/>
<dbReference type="InterPro" id="IPR051588">
    <property type="entry name" value="Cobalamin_Transport"/>
</dbReference>
<feature type="compositionally biased region" description="Gly residues" evidence="1">
    <location>
        <begin position="346"/>
        <end position="355"/>
    </location>
</feature>
<feature type="compositionally biased region" description="Basic and acidic residues" evidence="1">
    <location>
        <begin position="326"/>
        <end position="338"/>
    </location>
</feature>
<feature type="signal peptide" evidence="3">
    <location>
        <begin position="1"/>
        <end position="31"/>
    </location>
</feature>
<feature type="compositionally biased region" description="Gly residues" evidence="1">
    <location>
        <begin position="362"/>
        <end position="372"/>
    </location>
</feature>
<evidence type="ECO:0000313" key="4">
    <source>
        <dbReference type="EMBL" id="KRV48652.1"/>
    </source>
</evidence>
<reference evidence="4 5" key="1">
    <citation type="submission" date="2015-10" db="EMBL/GenBank/DDBJ databases">
        <title>Draft genome sequence of pyrrolomycin-producing Streptomyces vitaminophilus.</title>
        <authorList>
            <person name="Graham D.E."/>
            <person name="Mahan K.M."/>
            <person name="Klingeman D.M."/>
            <person name="Hettich R.L."/>
            <person name="Parry R.J."/>
        </authorList>
    </citation>
    <scope>NUCLEOTIDE SEQUENCE [LARGE SCALE GENOMIC DNA]</scope>
    <source>
        <strain evidence="4 5">ATCC 31673</strain>
    </source>
</reference>
<protein>
    <submittedName>
        <fullName evidence="4">Uncharacterized protein</fullName>
    </submittedName>
</protein>
<name>A0A0T6LS82_WENVI</name>
<dbReference type="AlphaFoldDB" id="A0A0T6LS82"/>
<feature type="compositionally biased region" description="Low complexity" evidence="1">
    <location>
        <begin position="433"/>
        <end position="457"/>
    </location>
</feature>
<dbReference type="SUPFAM" id="SSF48239">
    <property type="entry name" value="Terpenoid cyclases/Protein prenyltransferases"/>
    <property type="match status" value="1"/>
</dbReference>
<gene>
    <name evidence="4" type="ORF">AQ490_24270</name>
</gene>
<feature type="region of interest" description="Disordered" evidence="1">
    <location>
        <begin position="326"/>
        <end position="471"/>
    </location>
</feature>
<evidence type="ECO:0000256" key="2">
    <source>
        <dbReference type="SAM" id="Phobius"/>
    </source>
</evidence>
<feature type="compositionally biased region" description="Gly residues" evidence="1">
    <location>
        <begin position="413"/>
        <end position="423"/>
    </location>
</feature>
<dbReference type="eggNOG" id="COG1657">
    <property type="taxonomic scope" value="Bacteria"/>
</dbReference>
<keyword evidence="2" id="KW-0812">Transmembrane</keyword>
<feature type="chain" id="PRO_5038981511" evidence="3">
    <location>
        <begin position="32"/>
        <end position="500"/>
    </location>
</feature>
<keyword evidence="3" id="KW-0732">Signal</keyword>
<feature type="compositionally biased region" description="Polar residues" evidence="1">
    <location>
        <begin position="375"/>
        <end position="402"/>
    </location>
</feature>
<keyword evidence="2" id="KW-0472">Membrane</keyword>
<evidence type="ECO:0000313" key="5">
    <source>
        <dbReference type="Proteomes" id="UP000050867"/>
    </source>
</evidence>
<dbReference type="Proteomes" id="UP000050867">
    <property type="component" value="Unassembled WGS sequence"/>
</dbReference>
<accession>A0A0T6LS82</accession>
<dbReference type="RefSeq" id="WP_051087474.1">
    <property type="nucleotide sequence ID" value="NZ_LLZU01000020.1"/>
</dbReference>
<comment type="caution">
    <text evidence="4">The sequence shown here is derived from an EMBL/GenBank/DDBJ whole genome shotgun (WGS) entry which is preliminary data.</text>
</comment>
<dbReference type="EMBL" id="LLZU01000020">
    <property type="protein sequence ID" value="KRV48652.1"/>
    <property type="molecule type" value="Genomic_DNA"/>
</dbReference>